<feature type="compositionally biased region" description="Polar residues" evidence="1">
    <location>
        <begin position="1"/>
        <end position="15"/>
    </location>
</feature>
<evidence type="ECO:0000313" key="2">
    <source>
        <dbReference type="EMBL" id="EEO29578.1"/>
    </source>
</evidence>
<gene>
    <name evidence="2" type="ORF">OFBG_00606</name>
</gene>
<feature type="region of interest" description="Disordered" evidence="1">
    <location>
        <begin position="1"/>
        <end position="36"/>
    </location>
</feature>
<dbReference type="AlphaFoldDB" id="C3X8Q2"/>
<feature type="region of interest" description="Disordered" evidence="1">
    <location>
        <begin position="254"/>
        <end position="282"/>
    </location>
</feature>
<sequence>MQKTKTTRPGMNTRSRPFALKPEKESGGERMEGIINMGYGDNTNPWDILKTGWKNLTGSDRKASPAYPAPSATTGTATNPYADPYTRNRAISDAIEAGRRSSASLTPSDTETSRPAYKTDVMDIIHDAALKNLPLIASNPYKDIPFYKNNAVIEEWYRKIRATPRDREQASSRIDTGRYRSGLEGTIAGEPYARRAYAVPERKTAPAVLHSETGIDAQTYTPAIEKLRPFAAMESHFDPERLKKTEEAIGRFLNGAQAKPAQQTNDKSINTGTSTDGGQHADLPANRNSGTGIYTPSGAAGQKTAAFAGTGELPPITSETEQAAQTGADLHEGIKTAVPDLGVGAIVAGGKVIKDGVNLAAALTGSDSLRDFGEHIEKNTEKFIENSGSEALNRQRKAIRQTLKDPNASGADLAKAFIENPYGTLFDAGTEMAGVALPAGGAKLAQKGIQLGMKAAPKIAELGAKALPYVPHTIQTLQGVGDSLNKSEGESAGNRALKAFGAGAITAAGSLASGGGIAGEIGKRLTNQITNGAVRTATDMSAAIGKQALLGATQNAAGHVSDKAVEGELPDANELGKLAVKGAVDGTVAGASLHHAVVPTEGKAGRQIVDAANKNKNAHTIEKHGKQTTREEQLLRANTGQAPDGSRDRRLNDSTRWLRNVDTADGIAVAKKRWEEERRLNPQKKGGQIIIEFDKPVGEGYLRGTDTLIKSNEAVFRFNENGDLVTSYPLLSKNRKK</sequence>
<reference evidence="2 3" key="1">
    <citation type="submission" date="2009-02" db="EMBL/GenBank/DDBJ databases">
        <title>The Genome Sequence of Oxalobacter formigenes OXCC13.</title>
        <authorList>
            <consortium name="The Broad Institute Genome Sequencing Platform"/>
            <person name="Ward D."/>
            <person name="Young S.K."/>
            <person name="Kodira C.D."/>
            <person name="Zeng Q."/>
            <person name="Koehrsen M."/>
            <person name="Alvarado L."/>
            <person name="Berlin A."/>
            <person name="Borenstein D."/>
            <person name="Chen Z."/>
            <person name="Engels R."/>
            <person name="Freedman E."/>
            <person name="Gellesch M."/>
            <person name="Goldberg J."/>
            <person name="Griggs A."/>
            <person name="Gujja S."/>
            <person name="Heiman D."/>
            <person name="Hepburn T."/>
            <person name="Howarth C."/>
            <person name="Jen D."/>
            <person name="Larson L."/>
            <person name="Lewis B."/>
            <person name="Mehta T."/>
            <person name="Park D."/>
            <person name="Pearson M."/>
            <person name="Roberts A."/>
            <person name="Saif S."/>
            <person name="Shea T."/>
            <person name="Shenoy N."/>
            <person name="Sisk P."/>
            <person name="Stolte C."/>
            <person name="Sykes S."/>
            <person name="Walk T."/>
            <person name="White J."/>
            <person name="Yandava C."/>
            <person name="Allison M.J."/>
            <person name="Lander E."/>
            <person name="Nusbaum C."/>
            <person name="Galagan J."/>
            <person name="Birren B."/>
        </authorList>
    </citation>
    <scope>NUCLEOTIDE SEQUENCE [LARGE SCALE GENOMIC DNA]</scope>
    <source>
        <strain evidence="2 3">OXCC13</strain>
    </source>
</reference>
<feature type="compositionally biased region" description="Basic and acidic residues" evidence="1">
    <location>
        <begin position="21"/>
        <end position="32"/>
    </location>
</feature>
<dbReference type="EMBL" id="GG658170">
    <property type="protein sequence ID" value="EEO29578.1"/>
    <property type="molecule type" value="Genomic_DNA"/>
</dbReference>
<dbReference type="Proteomes" id="UP000005089">
    <property type="component" value="Unassembled WGS sequence"/>
</dbReference>
<feature type="region of interest" description="Disordered" evidence="1">
    <location>
        <begin position="60"/>
        <end position="85"/>
    </location>
</feature>
<evidence type="ECO:0000313" key="3">
    <source>
        <dbReference type="Proteomes" id="UP000005089"/>
    </source>
</evidence>
<feature type="compositionally biased region" description="Polar residues" evidence="1">
    <location>
        <begin position="260"/>
        <end position="277"/>
    </location>
</feature>
<organism evidence="2 3">
    <name type="scientific">Oxalobacter formigenes OXCC13</name>
    <dbReference type="NCBI Taxonomy" id="556269"/>
    <lineage>
        <taxon>Bacteria</taxon>
        <taxon>Pseudomonadati</taxon>
        <taxon>Pseudomonadota</taxon>
        <taxon>Betaproteobacteria</taxon>
        <taxon>Burkholderiales</taxon>
        <taxon>Oxalobacteraceae</taxon>
        <taxon>Oxalobacter</taxon>
    </lineage>
</organism>
<protein>
    <submittedName>
        <fullName evidence="2">Uncharacterized protein</fullName>
    </submittedName>
</protein>
<feature type="compositionally biased region" description="Low complexity" evidence="1">
    <location>
        <begin position="64"/>
        <end position="80"/>
    </location>
</feature>
<name>C3X8Q2_OXAFO</name>
<evidence type="ECO:0000256" key="1">
    <source>
        <dbReference type="SAM" id="MobiDB-lite"/>
    </source>
</evidence>
<keyword evidence="3" id="KW-1185">Reference proteome</keyword>
<proteinExistence type="predicted"/>
<accession>C3X8Q2</accession>
<dbReference type="HOGENOM" id="CLU_376361_0_0_4"/>